<dbReference type="Pfam" id="PF03637">
    <property type="entry name" value="Mob1_phocein"/>
    <property type="match status" value="2"/>
</dbReference>
<dbReference type="InterPro" id="IPR036703">
    <property type="entry name" value="MOB_kinase_act_sf"/>
</dbReference>
<dbReference type="PANTHER" id="PTHR22599">
    <property type="entry name" value="MPS ONE BINDER KINASE ACTIVATOR-LIKE MOB"/>
    <property type="match status" value="1"/>
</dbReference>
<sequence>MDWLMGKARGVSKGLMNAGSSIITSSPTEAIPAYQSPPSHVAAHNTLSASPSSPTSDNEVKVAMINAREIFIAEGGRSASPVSKLSVSTSNSPMSANSVQRSSPLGKLSPNITKPVSVHVDANDPDLLPVFSQEHYVRQQLTLSDKSAFVDFTDLVEPFPAMDTNEWLAAHTIALFENLSTIFDAIHELCTCPHSTPGQTAPGSVISSHSPVDVLDEDRGKKSKLMSVYHHHQPTPNTPSSSDRQAIDSALSSCHDLIQSARIFPVRNGEPFPNDLPVYVTSICKNLLICIIHIYLFHFHHLEQLDLISYMNTLAKHFFAFTLRFSLVEEKHFDPLFGFHRILLATNPPITFNTVTSSS</sequence>
<dbReference type="AlphaFoldDB" id="A0A183AXK1"/>
<accession>A0A183AXK1</accession>
<feature type="compositionally biased region" description="Polar residues" evidence="2">
    <location>
        <begin position="45"/>
        <end position="56"/>
    </location>
</feature>
<feature type="binding site" evidence="1">
    <location>
        <position position="293"/>
    </location>
    <ligand>
        <name>Zn(2+)</name>
        <dbReference type="ChEBI" id="CHEBI:29105"/>
    </ligand>
</feature>
<name>A0A183AXK1_9TREM</name>
<evidence type="ECO:0000256" key="1">
    <source>
        <dbReference type="PIRSR" id="PIRSR605301-1"/>
    </source>
</evidence>
<reference evidence="5" key="1">
    <citation type="submission" date="2016-06" db="UniProtKB">
        <authorList>
            <consortium name="WormBaseParasite"/>
        </authorList>
    </citation>
    <scope>IDENTIFICATION</scope>
</reference>
<evidence type="ECO:0000256" key="2">
    <source>
        <dbReference type="SAM" id="MobiDB-lite"/>
    </source>
</evidence>
<evidence type="ECO:0000313" key="4">
    <source>
        <dbReference type="Proteomes" id="UP000272942"/>
    </source>
</evidence>
<dbReference type="Gene3D" id="1.20.140.30">
    <property type="entry name" value="MOB kinase activator"/>
    <property type="match status" value="1"/>
</dbReference>
<evidence type="ECO:0000313" key="3">
    <source>
        <dbReference type="EMBL" id="VDP88823.1"/>
    </source>
</evidence>
<dbReference type="WBParaSite" id="ECPE_0001172101-mRNA-1">
    <property type="protein sequence ID" value="ECPE_0001172101-mRNA-1"/>
    <property type="gene ID" value="ECPE_0001172101"/>
</dbReference>
<dbReference type="InterPro" id="IPR005301">
    <property type="entry name" value="MOB_kinase_act_fam"/>
</dbReference>
<dbReference type="Proteomes" id="UP000272942">
    <property type="component" value="Unassembled WGS sequence"/>
</dbReference>
<proteinExistence type="predicted"/>
<feature type="compositionally biased region" description="Polar residues" evidence="2">
    <location>
        <begin position="81"/>
        <end position="103"/>
    </location>
</feature>
<feature type="region of interest" description="Disordered" evidence="2">
    <location>
        <begin position="81"/>
        <end position="110"/>
    </location>
</feature>
<feature type="binding site" evidence="1">
    <location>
        <position position="190"/>
    </location>
    <ligand>
        <name>Zn(2+)</name>
        <dbReference type="ChEBI" id="CHEBI:29105"/>
    </ligand>
</feature>
<dbReference type="SMART" id="SM01388">
    <property type="entry name" value="Mob1_phocein"/>
    <property type="match status" value="1"/>
</dbReference>
<dbReference type="OrthoDB" id="8170117at2759"/>
<gene>
    <name evidence="3" type="ORF">ECPE_LOCUS11686</name>
</gene>
<dbReference type="SUPFAM" id="SSF101152">
    <property type="entry name" value="Mob1/phocein"/>
    <property type="match status" value="1"/>
</dbReference>
<evidence type="ECO:0000313" key="5">
    <source>
        <dbReference type="WBParaSite" id="ECPE_0001172101-mRNA-1"/>
    </source>
</evidence>
<dbReference type="EMBL" id="UZAN01051308">
    <property type="protein sequence ID" value="VDP88823.1"/>
    <property type="molecule type" value="Genomic_DNA"/>
</dbReference>
<keyword evidence="1" id="KW-0862">Zinc</keyword>
<keyword evidence="4" id="KW-1185">Reference proteome</keyword>
<keyword evidence="1" id="KW-0479">Metal-binding</keyword>
<organism evidence="5">
    <name type="scientific">Echinostoma caproni</name>
    <dbReference type="NCBI Taxonomy" id="27848"/>
    <lineage>
        <taxon>Eukaryota</taxon>
        <taxon>Metazoa</taxon>
        <taxon>Spiralia</taxon>
        <taxon>Lophotrochozoa</taxon>
        <taxon>Platyhelminthes</taxon>
        <taxon>Trematoda</taxon>
        <taxon>Digenea</taxon>
        <taxon>Plagiorchiida</taxon>
        <taxon>Echinostomata</taxon>
        <taxon>Echinostomatoidea</taxon>
        <taxon>Echinostomatidae</taxon>
        <taxon>Echinostoma</taxon>
    </lineage>
</organism>
<feature type="region of interest" description="Disordered" evidence="2">
    <location>
        <begin position="29"/>
        <end position="56"/>
    </location>
</feature>
<feature type="binding site" evidence="1">
    <location>
        <position position="298"/>
    </location>
    <ligand>
        <name>Zn(2+)</name>
        <dbReference type="ChEBI" id="CHEBI:29105"/>
    </ligand>
</feature>
<protein>
    <submittedName>
        <fullName evidence="5">Mob1/phocein</fullName>
    </submittedName>
</protein>
<reference evidence="3 4" key="2">
    <citation type="submission" date="2018-11" db="EMBL/GenBank/DDBJ databases">
        <authorList>
            <consortium name="Pathogen Informatics"/>
        </authorList>
    </citation>
    <scope>NUCLEOTIDE SEQUENCE [LARGE SCALE GENOMIC DNA]</scope>
    <source>
        <strain evidence="3 4">Egypt</strain>
    </source>
</reference>